<dbReference type="PROSITE" id="PS51257">
    <property type="entry name" value="PROKAR_LIPOPROTEIN"/>
    <property type="match status" value="1"/>
</dbReference>
<proteinExistence type="predicted"/>
<protein>
    <submittedName>
        <fullName evidence="1">Outer membrane murein-binding lipoprotein Lpp</fullName>
    </submittedName>
</protein>
<organism evidence="1 2">
    <name type="scientific">Conyzicola lurida</name>
    <dbReference type="NCBI Taxonomy" id="1172621"/>
    <lineage>
        <taxon>Bacteria</taxon>
        <taxon>Bacillati</taxon>
        <taxon>Actinomycetota</taxon>
        <taxon>Actinomycetes</taxon>
        <taxon>Micrococcales</taxon>
        <taxon>Microbacteriaceae</taxon>
        <taxon>Conyzicola</taxon>
    </lineage>
</organism>
<keyword evidence="1" id="KW-0449">Lipoprotein</keyword>
<sequence length="271" mass="28290">MHGILERPATRAIAAAAVALLALTGCSQLPVADDVESRARDDARARVEQLVSDIAYDRNDDIDFAARRAVQAAGENSLVQLIGITATEPAAIGDSFGSLEFRVPEGQTVDNQGVATTTGPYCFRVGFNYYGADEGAPEQFDCPADAPVVTPPPDTTVYPTLAENAREAARNVLTEIAASGDTLTTDEIAARIRAELIPPSSALQSLAEPFVADVDGRIGVAMQDSSDCVLVSLVDGAVADVYPPAVLLQPGELGCSPTTAVADPEQLQSPH</sequence>
<dbReference type="RefSeq" id="WP_184237037.1">
    <property type="nucleotide sequence ID" value="NZ_JACHMJ010000001.1"/>
</dbReference>
<dbReference type="Proteomes" id="UP000536685">
    <property type="component" value="Unassembled WGS sequence"/>
</dbReference>
<keyword evidence="2" id="KW-1185">Reference proteome</keyword>
<comment type="caution">
    <text evidence="1">The sequence shown here is derived from an EMBL/GenBank/DDBJ whole genome shotgun (WGS) entry which is preliminary data.</text>
</comment>
<gene>
    <name evidence="1" type="ORF">HD599_002074</name>
</gene>
<accession>A0A841APR2</accession>
<evidence type="ECO:0000313" key="1">
    <source>
        <dbReference type="EMBL" id="MBB5843751.1"/>
    </source>
</evidence>
<evidence type="ECO:0000313" key="2">
    <source>
        <dbReference type="Proteomes" id="UP000536685"/>
    </source>
</evidence>
<dbReference type="EMBL" id="JACHMJ010000001">
    <property type="protein sequence ID" value="MBB5843751.1"/>
    <property type="molecule type" value="Genomic_DNA"/>
</dbReference>
<name>A0A841APR2_9MICO</name>
<reference evidence="1 2" key="1">
    <citation type="submission" date="2020-08" db="EMBL/GenBank/DDBJ databases">
        <title>Sequencing the genomes of 1000 actinobacteria strains.</title>
        <authorList>
            <person name="Klenk H.-P."/>
        </authorList>
    </citation>
    <scope>NUCLEOTIDE SEQUENCE [LARGE SCALE GENOMIC DNA]</scope>
    <source>
        <strain evidence="1 2">DSM 105784</strain>
    </source>
</reference>
<dbReference type="AlphaFoldDB" id="A0A841APR2"/>